<proteinExistence type="predicted"/>
<dbReference type="AlphaFoldDB" id="A0A9W4X0C0"/>
<dbReference type="EMBL" id="CAMKVN010019334">
    <property type="protein sequence ID" value="CAI2198712.1"/>
    <property type="molecule type" value="Genomic_DNA"/>
</dbReference>
<feature type="non-terminal residue" evidence="1">
    <location>
        <position position="76"/>
    </location>
</feature>
<accession>A0A9W4X0C0</accession>
<gene>
    <name evidence="1" type="ORF">FWILDA_LOCUS18709</name>
</gene>
<sequence>STKFTSPLTNHNSLSFPRVCRLFVEWQLRRFSCERIRSIFSLNELLLVSSTTTLRTQHMNVEDYLQYSKNSPALYT</sequence>
<name>A0A9W4X0C0_9GLOM</name>
<evidence type="ECO:0000313" key="2">
    <source>
        <dbReference type="Proteomes" id="UP001153678"/>
    </source>
</evidence>
<comment type="caution">
    <text evidence="1">The sequence shown here is derived from an EMBL/GenBank/DDBJ whole genome shotgun (WGS) entry which is preliminary data.</text>
</comment>
<reference evidence="1" key="1">
    <citation type="submission" date="2022-08" db="EMBL/GenBank/DDBJ databases">
        <authorList>
            <person name="Kallberg Y."/>
            <person name="Tangrot J."/>
            <person name="Rosling A."/>
        </authorList>
    </citation>
    <scope>NUCLEOTIDE SEQUENCE</scope>
    <source>
        <strain evidence="1">Wild A</strain>
    </source>
</reference>
<keyword evidence="2" id="KW-1185">Reference proteome</keyword>
<organism evidence="1 2">
    <name type="scientific">Funneliformis geosporum</name>
    <dbReference type="NCBI Taxonomy" id="1117311"/>
    <lineage>
        <taxon>Eukaryota</taxon>
        <taxon>Fungi</taxon>
        <taxon>Fungi incertae sedis</taxon>
        <taxon>Mucoromycota</taxon>
        <taxon>Glomeromycotina</taxon>
        <taxon>Glomeromycetes</taxon>
        <taxon>Glomerales</taxon>
        <taxon>Glomeraceae</taxon>
        <taxon>Funneliformis</taxon>
    </lineage>
</organism>
<evidence type="ECO:0000313" key="1">
    <source>
        <dbReference type="EMBL" id="CAI2198712.1"/>
    </source>
</evidence>
<dbReference type="Proteomes" id="UP001153678">
    <property type="component" value="Unassembled WGS sequence"/>
</dbReference>
<feature type="non-terminal residue" evidence="1">
    <location>
        <position position="1"/>
    </location>
</feature>
<protein>
    <submittedName>
        <fullName evidence="1">13816_t:CDS:1</fullName>
    </submittedName>
</protein>